<dbReference type="InterPro" id="IPR035288">
    <property type="entry name" value="ToxS"/>
</dbReference>
<name>A0A178KKV6_9GAMM</name>
<gene>
    <name evidence="1" type="ORF">A3K86_02785</name>
</gene>
<keyword evidence="2" id="KW-1185">Reference proteome</keyword>
<proteinExistence type="predicted"/>
<dbReference type="Pfam" id="PF17323">
    <property type="entry name" value="ToxS"/>
    <property type="match status" value="1"/>
</dbReference>
<evidence type="ECO:0000313" key="2">
    <source>
        <dbReference type="Proteomes" id="UP000078503"/>
    </source>
</evidence>
<dbReference type="AlphaFoldDB" id="A0A178KKV6"/>
<dbReference type="RefSeq" id="WP_068327348.1">
    <property type="nucleotide sequence ID" value="NZ_LVHF01000012.1"/>
</dbReference>
<protein>
    <submittedName>
        <fullName evidence="1">Uncharacterized protein</fullName>
    </submittedName>
</protein>
<dbReference type="Proteomes" id="UP000078503">
    <property type="component" value="Unassembled WGS sequence"/>
</dbReference>
<comment type="caution">
    <text evidence="1">The sequence shown here is derived from an EMBL/GenBank/DDBJ whole genome shotgun (WGS) entry which is preliminary data.</text>
</comment>
<organism evidence="1 2">
    <name type="scientific">Photobacterium jeanii</name>
    <dbReference type="NCBI Taxonomy" id="858640"/>
    <lineage>
        <taxon>Bacteria</taxon>
        <taxon>Pseudomonadati</taxon>
        <taxon>Pseudomonadota</taxon>
        <taxon>Gammaproteobacteria</taxon>
        <taxon>Vibrionales</taxon>
        <taxon>Vibrionaceae</taxon>
        <taxon>Photobacterium</taxon>
    </lineage>
</organism>
<dbReference type="STRING" id="858640.A3K86_02785"/>
<dbReference type="GO" id="GO:0016020">
    <property type="term" value="C:membrane"/>
    <property type="evidence" value="ECO:0007669"/>
    <property type="project" value="InterPro"/>
</dbReference>
<dbReference type="OrthoDB" id="5830085at2"/>
<sequence>MTKHTYQYYTASKHASVNTTKTTIKDQIVSAIKPLAISSMVIGACYAFFPQELINRQILTSKTWQATTYNRIETVMAPNKVNQEQARKEANKPVLASSIIYDVYKSSQMVFLPNNQYQKVTLITMTSKKAKSIYFRYSETGNWQISGNYIEAKPTNVGDDSFDSEVIDILQQHDLIALNTKQTYRLNYKSIDSVSLNDLAFKKTEYL</sequence>
<dbReference type="EMBL" id="LVHF01000012">
    <property type="protein sequence ID" value="OAN17860.1"/>
    <property type="molecule type" value="Genomic_DNA"/>
</dbReference>
<reference evidence="1 2" key="1">
    <citation type="submission" date="2016-03" db="EMBL/GenBank/DDBJ databases">
        <title>Photobacterium proteolyticum sp. nov. a protease producing bacterium isolated from ocean sediments of Laizhou Bay.</title>
        <authorList>
            <person name="Li Y."/>
        </authorList>
    </citation>
    <scope>NUCLEOTIDE SEQUENCE [LARGE SCALE GENOMIC DNA]</scope>
    <source>
        <strain evidence="1 2">R-40508</strain>
    </source>
</reference>
<accession>A0A178KKV6</accession>
<evidence type="ECO:0000313" key="1">
    <source>
        <dbReference type="EMBL" id="OAN17860.1"/>
    </source>
</evidence>